<feature type="compositionally biased region" description="Polar residues" evidence="1">
    <location>
        <begin position="235"/>
        <end position="244"/>
    </location>
</feature>
<dbReference type="EMBL" id="JBJKFK010003280">
    <property type="protein sequence ID" value="KAL3310061.1"/>
    <property type="molecule type" value="Genomic_DNA"/>
</dbReference>
<evidence type="ECO:0000313" key="2">
    <source>
        <dbReference type="EMBL" id="KAL3310061.1"/>
    </source>
</evidence>
<gene>
    <name evidence="2" type="ORF">Ciccas_011380</name>
</gene>
<proteinExistence type="predicted"/>
<protein>
    <submittedName>
        <fullName evidence="2">Uncharacterized protein</fullName>
    </submittedName>
</protein>
<feature type="compositionally biased region" description="Polar residues" evidence="1">
    <location>
        <begin position="1"/>
        <end position="19"/>
    </location>
</feature>
<name>A0ABD2PUC2_9PLAT</name>
<keyword evidence="3" id="KW-1185">Reference proteome</keyword>
<feature type="compositionally biased region" description="Low complexity" evidence="1">
    <location>
        <begin position="20"/>
        <end position="40"/>
    </location>
</feature>
<feature type="region of interest" description="Disordered" evidence="1">
    <location>
        <begin position="1"/>
        <end position="40"/>
    </location>
</feature>
<evidence type="ECO:0000313" key="3">
    <source>
        <dbReference type="Proteomes" id="UP001626550"/>
    </source>
</evidence>
<feature type="region of interest" description="Disordered" evidence="1">
    <location>
        <begin position="306"/>
        <end position="325"/>
    </location>
</feature>
<reference evidence="2 3" key="1">
    <citation type="submission" date="2024-11" db="EMBL/GenBank/DDBJ databases">
        <title>Adaptive evolution of stress response genes in parasites aligns with host niche diversity.</title>
        <authorList>
            <person name="Hahn C."/>
            <person name="Resl P."/>
        </authorList>
    </citation>
    <scope>NUCLEOTIDE SEQUENCE [LARGE SCALE GENOMIC DNA]</scope>
    <source>
        <strain evidence="2">EGGRZ-B1_66</strain>
        <tissue evidence="2">Body</tissue>
    </source>
</reference>
<evidence type="ECO:0000256" key="1">
    <source>
        <dbReference type="SAM" id="MobiDB-lite"/>
    </source>
</evidence>
<accession>A0ABD2PUC2</accession>
<comment type="caution">
    <text evidence="2">The sequence shown here is derived from an EMBL/GenBank/DDBJ whole genome shotgun (WGS) entry which is preliminary data.</text>
</comment>
<dbReference type="Proteomes" id="UP001626550">
    <property type="component" value="Unassembled WGS sequence"/>
</dbReference>
<feature type="region of interest" description="Disordered" evidence="1">
    <location>
        <begin position="223"/>
        <end position="245"/>
    </location>
</feature>
<sequence>MPEQRASNNKQCRTSVTNESDNSPAASTCSSSRPSLSSNLHRSVNYPKLAESRFALVQFLQEIDLVKLLDNVSDEYTIDDLIACWETDELNQICSNGPDPFTQNEINTLYNSLYDRIKLSSSKNLVNLSDKAKNLSLSGSVELSSCSLTCSASRLDEDRDISLGGFVCSSPIRKNSLSDVNSLVSFNKPATKLSSDDFRSLSAEPHNKTPLVPNQNLVFSCNHSPSPLASDPSRQRYTPSTHSHSLCADTFEDTQQPQVRDVNRMRSNTSLDLLSSSTASLFRIKSPSPRSSLFPELEIKQSLGPESLNRSISGRPPQSHGSGAHFIGARAKDSIHRGSLGGSFSNRSARHSLFIASAMSPVRGLSNRSLLAPTLGNKYDPKIFHPRVLNYSLFSKRNMTIDYDECCTIS</sequence>
<organism evidence="2 3">
    <name type="scientific">Cichlidogyrus casuarinus</name>
    <dbReference type="NCBI Taxonomy" id="1844966"/>
    <lineage>
        <taxon>Eukaryota</taxon>
        <taxon>Metazoa</taxon>
        <taxon>Spiralia</taxon>
        <taxon>Lophotrochozoa</taxon>
        <taxon>Platyhelminthes</taxon>
        <taxon>Monogenea</taxon>
        <taxon>Monopisthocotylea</taxon>
        <taxon>Dactylogyridea</taxon>
        <taxon>Ancyrocephalidae</taxon>
        <taxon>Cichlidogyrus</taxon>
    </lineage>
</organism>
<dbReference type="AlphaFoldDB" id="A0ABD2PUC2"/>